<evidence type="ECO:0000313" key="4">
    <source>
        <dbReference type="EMBL" id="AEA62822.1"/>
    </source>
</evidence>
<protein>
    <submittedName>
        <fullName evidence="4">AraC family transcriptional regulator</fullName>
    </submittedName>
</protein>
<sequence>MRRSVVIIGDIAASRRRAFIQRSSVKQLDRRLRELHARIARGVAAYQHLREDGATHVPHLRVGRITQPLVARPYLYEPSICVCAEGEKHVLLGNQRYTYDPGRFLFTSIGLPTIIEVPDASAHAPYTALQVRLDLAVARQVLAEMENTARDAGSVRSGFAIAPLDEGLLDALARLVALLAQPDDVRVLAPLLHKEIVYRLLAGPAGDYLRHTLRDGSPSNKVSEAVAWLRIHYAKACRVDELARICGVGVATLYRQFRDMTTMTPIQYQKLLRLHAARRLMLSEELDAASAAMRVGYESPTQFSREYRRLFGQPPGRDISAMRNGRLMAAARLHGNRS</sequence>
<dbReference type="GO" id="GO:0043565">
    <property type="term" value="F:sequence-specific DNA binding"/>
    <property type="evidence" value="ECO:0007669"/>
    <property type="project" value="InterPro"/>
</dbReference>
<keyword evidence="5" id="KW-1185">Reference proteome</keyword>
<dbReference type="Pfam" id="PF06719">
    <property type="entry name" value="AraC_N"/>
    <property type="match status" value="1"/>
</dbReference>
<evidence type="ECO:0000256" key="2">
    <source>
        <dbReference type="ARBA" id="ARBA00023163"/>
    </source>
</evidence>
<name>F2LIM8_BURGS</name>
<dbReference type="SMART" id="SM00342">
    <property type="entry name" value="HTH_ARAC"/>
    <property type="match status" value="1"/>
</dbReference>
<keyword evidence="2" id="KW-0804">Transcription</keyword>
<dbReference type="EMBL" id="CP002600">
    <property type="protein sequence ID" value="AEA62822.1"/>
    <property type="molecule type" value="Genomic_DNA"/>
</dbReference>
<dbReference type="InterPro" id="IPR018060">
    <property type="entry name" value="HTH_AraC"/>
</dbReference>
<dbReference type="AlphaFoldDB" id="F2LIM8"/>
<dbReference type="Pfam" id="PF12833">
    <property type="entry name" value="HTH_18"/>
    <property type="match status" value="1"/>
</dbReference>
<dbReference type="Gene3D" id="1.10.10.60">
    <property type="entry name" value="Homeodomain-like"/>
    <property type="match status" value="1"/>
</dbReference>
<dbReference type="GO" id="GO:0003700">
    <property type="term" value="F:DNA-binding transcription factor activity"/>
    <property type="evidence" value="ECO:0007669"/>
    <property type="project" value="InterPro"/>
</dbReference>
<feature type="domain" description="HTH araC/xylS-type" evidence="3">
    <location>
        <begin position="223"/>
        <end position="321"/>
    </location>
</feature>
<reference evidence="4 5" key="1">
    <citation type="journal article" date="2011" name="J. Bacteriol.">
        <title>Complete genome sequence of Burkholderia gladioli BSR3.</title>
        <authorList>
            <person name="Seo Y.S."/>
            <person name="Lim J."/>
            <person name="Choi B.S."/>
            <person name="Kim H."/>
            <person name="Goo E."/>
            <person name="Lee B."/>
            <person name="Lim J.S."/>
            <person name="Choi I.Y."/>
            <person name="Moon J.S."/>
            <person name="Kim J."/>
            <person name="Hwang I."/>
        </authorList>
    </citation>
    <scope>NUCLEOTIDE SEQUENCE [LARGE SCALE GENOMIC DNA]</scope>
    <source>
        <strain evidence="4 5">BSR3</strain>
    </source>
</reference>
<dbReference type="KEGG" id="bgd:bgla_2g03460"/>
<dbReference type="SUPFAM" id="SSF46689">
    <property type="entry name" value="Homeodomain-like"/>
    <property type="match status" value="2"/>
</dbReference>
<evidence type="ECO:0000256" key="1">
    <source>
        <dbReference type="ARBA" id="ARBA00023015"/>
    </source>
</evidence>
<dbReference type="HOGENOM" id="CLU_000445_100_0_4"/>
<dbReference type="Proteomes" id="UP000008316">
    <property type="component" value="Chromosome 2"/>
</dbReference>
<dbReference type="STRING" id="999541.bgla_2g03460"/>
<dbReference type="InterPro" id="IPR009594">
    <property type="entry name" value="Tscrpt_reg_HTH_AraC_N"/>
</dbReference>
<dbReference type="InterPro" id="IPR009057">
    <property type="entry name" value="Homeodomain-like_sf"/>
</dbReference>
<organism evidence="4 5">
    <name type="scientific">Burkholderia gladioli (strain BSR3)</name>
    <dbReference type="NCBI Taxonomy" id="999541"/>
    <lineage>
        <taxon>Bacteria</taxon>
        <taxon>Pseudomonadati</taxon>
        <taxon>Pseudomonadota</taxon>
        <taxon>Betaproteobacteria</taxon>
        <taxon>Burkholderiales</taxon>
        <taxon>Burkholderiaceae</taxon>
        <taxon>Burkholderia</taxon>
    </lineage>
</organism>
<keyword evidence="1" id="KW-0805">Transcription regulation</keyword>
<dbReference type="eggNOG" id="COG2207">
    <property type="taxonomic scope" value="Bacteria"/>
</dbReference>
<proteinExistence type="predicted"/>
<dbReference type="PANTHER" id="PTHR43436">
    <property type="entry name" value="ARAC-FAMILY TRANSCRIPTIONAL REGULATOR"/>
    <property type="match status" value="1"/>
</dbReference>
<gene>
    <name evidence="4" type="ordered locus">bgla_2g03460</name>
</gene>
<evidence type="ECO:0000313" key="5">
    <source>
        <dbReference type="Proteomes" id="UP000008316"/>
    </source>
</evidence>
<accession>F2LIM8</accession>
<dbReference type="PROSITE" id="PS01124">
    <property type="entry name" value="HTH_ARAC_FAMILY_2"/>
    <property type="match status" value="1"/>
</dbReference>
<evidence type="ECO:0000259" key="3">
    <source>
        <dbReference type="PROSITE" id="PS01124"/>
    </source>
</evidence>
<dbReference type="PANTHER" id="PTHR43436:SF1">
    <property type="entry name" value="TRANSCRIPTIONAL REGULATORY PROTEIN"/>
    <property type="match status" value="1"/>
</dbReference>